<keyword evidence="1" id="KW-0812">Transmembrane</keyword>
<keyword evidence="1" id="KW-0472">Membrane</keyword>
<gene>
    <name evidence="2" type="ORF">JW744_03895</name>
</gene>
<feature type="transmembrane region" description="Helical" evidence="1">
    <location>
        <begin position="12"/>
        <end position="33"/>
    </location>
</feature>
<dbReference type="EMBL" id="JAFGDB010000064">
    <property type="protein sequence ID" value="MBN2067582.1"/>
    <property type="molecule type" value="Genomic_DNA"/>
</dbReference>
<keyword evidence="1" id="KW-1133">Transmembrane helix</keyword>
<evidence type="ECO:0000313" key="2">
    <source>
        <dbReference type="EMBL" id="MBN2067582.1"/>
    </source>
</evidence>
<proteinExistence type="predicted"/>
<comment type="caution">
    <text evidence="2">The sequence shown here is derived from an EMBL/GenBank/DDBJ whole genome shotgun (WGS) entry which is preliminary data.</text>
</comment>
<organism evidence="2 3">
    <name type="scientific">Candidatus Iainarchaeum sp</name>
    <dbReference type="NCBI Taxonomy" id="3101447"/>
    <lineage>
        <taxon>Archaea</taxon>
        <taxon>Candidatus Iainarchaeota</taxon>
        <taxon>Candidatus Iainarchaeia</taxon>
        <taxon>Candidatus Iainarchaeales</taxon>
        <taxon>Candidatus Iainarchaeaceae</taxon>
        <taxon>Candidatus Iainarchaeum</taxon>
    </lineage>
</organism>
<reference evidence="2" key="1">
    <citation type="submission" date="2021-01" db="EMBL/GenBank/DDBJ databases">
        <title>Active Sulfur Cycling in an Early Earth Analoge.</title>
        <authorList>
            <person name="Hahn C.R."/>
            <person name="Youssef N.H."/>
            <person name="Elshahed M."/>
        </authorList>
    </citation>
    <scope>NUCLEOTIDE SEQUENCE</scope>
    <source>
        <strain evidence="2">Zod_Metabat.1151</strain>
    </source>
</reference>
<dbReference type="AlphaFoldDB" id="A0A938YWT6"/>
<accession>A0A938YWT6</accession>
<dbReference type="Proteomes" id="UP000809243">
    <property type="component" value="Unassembled WGS sequence"/>
</dbReference>
<sequence>MAKLFDADSTYLFYGIILVVLSIVFLLSSLGAFRSGYHIMGEQADLLISFFFIVVGCAMVFSAAGKPGKPAFNVNLREIKTGP</sequence>
<evidence type="ECO:0000256" key="1">
    <source>
        <dbReference type="SAM" id="Phobius"/>
    </source>
</evidence>
<protein>
    <submittedName>
        <fullName evidence="2">Uncharacterized protein</fullName>
    </submittedName>
</protein>
<name>A0A938YWT6_9ARCH</name>
<evidence type="ECO:0000313" key="3">
    <source>
        <dbReference type="Proteomes" id="UP000809243"/>
    </source>
</evidence>
<feature type="transmembrane region" description="Helical" evidence="1">
    <location>
        <begin position="45"/>
        <end position="64"/>
    </location>
</feature>